<gene>
    <name evidence="1" type="primary">endo I_2</name>
    <name evidence="1" type="ORF">GALL_290030</name>
</gene>
<dbReference type="Gene3D" id="2.60.40.10">
    <property type="entry name" value="Immunoglobulins"/>
    <property type="match status" value="3"/>
</dbReference>
<dbReference type="InterPro" id="IPR013783">
    <property type="entry name" value="Ig-like_fold"/>
</dbReference>
<comment type="caution">
    <text evidence="1">The sequence shown here is derived from an EMBL/GenBank/DDBJ whole genome shotgun (WGS) entry which is preliminary data.</text>
</comment>
<dbReference type="GO" id="GO:0008843">
    <property type="term" value="F:endochitinase activity"/>
    <property type="evidence" value="ECO:0007669"/>
    <property type="project" value="UniProtKB-EC"/>
</dbReference>
<dbReference type="Pfam" id="PF17957">
    <property type="entry name" value="Big_7"/>
    <property type="match status" value="3"/>
</dbReference>
<keyword evidence="1" id="KW-0326">Glycosidase</keyword>
<accession>A0A1J5R0T8</accession>
<organism evidence="1">
    <name type="scientific">mine drainage metagenome</name>
    <dbReference type="NCBI Taxonomy" id="410659"/>
    <lineage>
        <taxon>unclassified sequences</taxon>
        <taxon>metagenomes</taxon>
        <taxon>ecological metagenomes</taxon>
    </lineage>
</organism>
<dbReference type="AlphaFoldDB" id="A0A1J5R0T8"/>
<dbReference type="EC" id="3.2.1.14" evidence="1"/>
<name>A0A1J5R0T8_9ZZZZ</name>
<protein>
    <submittedName>
        <fullName evidence="1">Chitodextrinase</fullName>
        <ecNumber evidence="1">3.2.1.14</ecNumber>
    </submittedName>
</protein>
<evidence type="ECO:0000313" key="1">
    <source>
        <dbReference type="EMBL" id="OIQ89098.1"/>
    </source>
</evidence>
<keyword evidence="1" id="KW-0378">Hydrolase</keyword>
<reference evidence="1" key="1">
    <citation type="submission" date="2016-10" db="EMBL/GenBank/DDBJ databases">
        <title>Sequence of Gallionella enrichment culture.</title>
        <authorList>
            <person name="Poehlein A."/>
            <person name="Muehling M."/>
            <person name="Daniel R."/>
        </authorList>
    </citation>
    <scope>NUCLEOTIDE SEQUENCE</scope>
</reference>
<proteinExistence type="predicted"/>
<sequence>MFAAVASAQSPGTALTMHAPTLNGRIEGSLQQMSAESATLNGSAVVAGDLSLPGTPTVRLNGKPAYAGTIDGTGNSSPSGYQVTLNGGASLGHVTRRTDPVPLTAVAAPPQPAGTQGVSINKAGQNVGDWSRLRNLTLNGNAGQVAVPAGTYGDFTASGGSGFTLGVAGASQPSIYNFQHLTLNGNAVIKVVGPVMITLANGFACNGSMGSSAHPEWLALSVAANDLTLNGGASLYGYVNAPGSAVTVNGSAQLVGGVSCGRLAVNGNGVIRLLNLPPAISLASPQAASVTRPPVVVGLQADATDADGWIQKVEFFSGTTKIGEADGAPFQFDWSGVPSGTYSLTAIATDNAGGVATSAPVSVVVDAPPVVSLSAPASGATVIASSSLTLAATATDSDGSVAKVDFYADAALLGTATSGRGTTFSFQLQSGLNPGDYTLAVVATDDLGQATTSAPVAIHVIQPQPPALAFASLSSGAILAASTNVKLSVTASDPNGGSISKVAFYLGKTLLGEVTAPDAGTTSSFSFVPPSGLPIGTDILTARAYSSYGLSTDTTLSVTVLPSLPYGTDFESGEGYLVGDLSGQLGWTVNQGAAQVTAQDASHGQQSVILQPSNPPAQIEQVFAPQSEGGVVFVDFFAKPVAEPAVTAGTSFEVESSLFAFSLNGTNGTLQAFGGDGSGGGKWVPTSFSTAVGSGNQASSWTRLTARLDFARKTWDLYANGAMVAADLGFRDNTRTSLSSFFVQGDVTTATLVDYVFAGPLNPLFADVNNDGIDDAWEAAHGLSLATNDRSLSPSGSGIQVLQAYLGGTDPNDYYNGVKPAVVAMDGATTGNERCLGMHVTHADGTPWVGAPVTFTVRSGNRQIAPSDSSTSYSSVVKATTDSKGNAYAWLEPLASN</sequence>
<dbReference type="EMBL" id="MLJW01000344">
    <property type="protein sequence ID" value="OIQ89098.1"/>
    <property type="molecule type" value="Genomic_DNA"/>
</dbReference>